<keyword evidence="1" id="KW-0732">Signal</keyword>
<evidence type="ECO:0000313" key="3">
    <source>
        <dbReference type="Proteomes" id="UP000620046"/>
    </source>
</evidence>
<reference evidence="3" key="1">
    <citation type="journal article" date="2019" name="Int. J. Syst. Evol. Microbiol.">
        <title>The Global Catalogue of Microorganisms (GCM) 10K type strain sequencing project: providing services to taxonomists for standard genome sequencing and annotation.</title>
        <authorList>
            <consortium name="The Broad Institute Genomics Platform"/>
            <consortium name="The Broad Institute Genome Sequencing Center for Infectious Disease"/>
            <person name="Wu L."/>
            <person name="Ma J."/>
        </authorList>
    </citation>
    <scope>NUCLEOTIDE SEQUENCE [LARGE SCALE GENOMIC DNA]</scope>
    <source>
        <strain evidence="3">CGMCC 1.15439</strain>
    </source>
</reference>
<feature type="chain" id="PRO_5045946902" evidence="1">
    <location>
        <begin position="22"/>
        <end position="127"/>
    </location>
</feature>
<protein>
    <submittedName>
        <fullName evidence="2">Uncharacterized protein</fullName>
    </submittedName>
</protein>
<feature type="signal peptide" evidence="1">
    <location>
        <begin position="1"/>
        <end position="21"/>
    </location>
</feature>
<evidence type="ECO:0000256" key="1">
    <source>
        <dbReference type="SAM" id="SignalP"/>
    </source>
</evidence>
<keyword evidence="3" id="KW-1185">Reference proteome</keyword>
<dbReference type="RefSeq" id="WP_229720974.1">
    <property type="nucleotide sequence ID" value="NZ_BMJA01000004.1"/>
</dbReference>
<dbReference type="Proteomes" id="UP000620046">
    <property type="component" value="Unassembled WGS sequence"/>
</dbReference>
<proteinExistence type="predicted"/>
<sequence>MARITPVIGLVLLCMMGGALAADPPAHAAGARNVSSQPAAQPLTVDGFGQAVSAGTLQHYSGGTFVQNNQTLTGTVTGDTASQVTTGANTISGNSLDGASGLPSVVQNTGNNVLIQTGVIVNVQLKP</sequence>
<evidence type="ECO:0000313" key="2">
    <source>
        <dbReference type="EMBL" id="GGA45844.1"/>
    </source>
</evidence>
<gene>
    <name evidence="2" type="ORF">GCM10010981_38710</name>
</gene>
<organism evidence="2 3">
    <name type="scientific">Dyella nitratireducens</name>
    <dbReference type="NCBI Taxonomy" id="1849580"/>
    <lineage>
        <taxon>Bacteria</taxon>
        <taxon>Pseudomonadati</taxon>
        <taxon>Pseudomonadota</taxon>
        <taxon>Gammaproteobacteria</taxon>
        <taxon>Lysobacterales</taxon>
        <taxon>Rhodanobacteraceae</taxon>
        <taxon>Dyella</taxon>
    </lineage>
</organism>
<dbReference type="EMBL" id="BMJA01000004">
    <property type="protein sequence ID" value="GGA45844.1"/>
    <property type="molecule type" value="Genomic_DNA"/>
</dbReference>
<comment type="caution">
    <text evidence="2">The sequence shown here is derived from an EMBL/GenBank/DDBJ whole genome shotgun (WGS) entry which is preliminary data.</text>
</comment>
<name>A0ABQ1GKX2_9GAMM</name>
<accession>A0ABQ1GKX2</accession>